<dbReference type="GO" id="GO:0042393">
    <property type="term" value="F:histone binding"/>
    <property type="evidence" value="ECO:0007669"/>
    <property type="project" value="TreeGrafter"/>
</dbReference>
<feature type="region of interest" description="Disordered" evidence="4">
    <location>
        <begin position="1"/>
        <end position="110"/>
    </location>
</feature>
<evidence type="ECO:0000256" key="1">
    <source>
        <dbReference type="ARBA" id="ARBA00004123"/>
    </source>
</evidence>
<comment type="subcellular location">
    <subcellularLocation>
        <location evidence="1">Nucleus</location>
    </subcellularLocation>
</comment>
<dbReference type="InterPro" id="IPR004931">
    <property type="entry name" value="Pro/parathymosin"/>
</dbReference>
<dbReference type="EMBL" id="RJVU01020814">
    <property type="protein sequence ID" value="ROL50367.1"/>
    <property type="molecule type" value="Genomic_DNA"/>
</dbReference>
<dbReference type="GO" id="GO:0005634">
    <property type="term" value="C:nucleus"/>
    <property type="evidence" value="ECO:0007669"/>
    <property type="project" value="UniProtKB-SubCell"/>
</dbReference>
<dbReference type="GO" id="GO:0045944">
    <property type="term" value="P:positive regulation of transcription by RNA polymerase II"/>
    <property type="evidence" value="ECO:0007669"/>
    <property type="project" value="TreeGrafter"/>
</dbReference>
<sequence length="136" mass="14935">MADTKVDTSSEVSAKDLKEKKQVEEAENGKDVPANGNAENEENGDPENEVDEEDDDVAEEEDEEDDGEGEDDDEDDEAEGGTGKRAAEDDDDEVSLHFMSLKSSDKKSLPHNYGVLTLSGHIFQDDVETKKQKTDV</sequence>
<evidence type="ECO:0000256" key="4">
    <source>
        <dbReference type="SAM" id="MobiDB-lite"/>
    </source>
</evidence>
<dbReference type="GO" id="GO:0043066">
    <property type="term" value="P:negative regulation of apoptotic process"/>
    <property type="evidence" value="ECO:0007669"/>
    <property type="project" value="TreeGrafter"/>
</dbReference>
<comment type="caution">
    <text evidence="5">The sequence shown here is derived from an EMBL/GenBank/DDBJ whole genome shotgun (WGS) entry which is preliminary data.</text>
</comment>
<proteinExistence type="inferred from homology"/>
<dbReference type="PANTHER" id="PTHR22745">
    <property type="entry name" value="PROTHYMOSIN ALPHA"/>
    <property type="match status" value="1"/>
</dbReference>
<dbReference type="PANTHER" id="PTHR22745:SF0">
    <property type="entry name" value="PROTHYMOSIN ALPHA"/>
    <property type="match status" value="1"/>
</dbReference>
<keyword evidence="3" id="KW-0539">Nucleus</keyword>
<name>A0A3N0YW10_ANAGA</name>
<dbReference type="Proteomes" id="UP000281406">
    <property type="component" value="Unassembled WGS sequence"/>
</dbReference>
<feature type="compositionally biased region" description="Acidic residues" evidence="4">
    <location>
        <begin position="39"/>
        <end position="79"/>
    </location>
</feature>
<gene>
    <name evidence="5" type="ORF">DPX16_19893</name>
</gene>
<accession>A0A3N0YW10</accession>
<organism evidence="5 6">
    <name type="scientific">Anabarilius grahami</name>
    <name type="common">Kanglang fish</name>
    <name type="synonym">Barilius grahami</name>
    <dbReference type="NCBI Taxonomy" id="495550"/>
    <lineage>
        <taxon>Eukaryota</taxon>
        <taxon>Metazoa</taxon>
        <taxon>Chordata</taxon>
        <taxon>Craniata</taxon>
        <taxon>Vertebrata</taxon>
        <taxon>Euteleostomi</taxon>
        <taxon>Actinopterygii</taxon>
        <taxon>Neopterygii</taxon>
        <taxon>Teleostei</taxon>
        <taxon>Ostariophysi</taxon>
        <taxon>Cypriniformes</taxon>
        <taxon>Xenocyprididae</taxon>
        <taxon>Xenocypridinae</taxon>
        <taxon>Xenocypridinae incertae sedis</taxon>
        <taxon>Anabarilius</taxon>
    </lineage>
</organism>
<protein>
    <submittedName>
        <fullName evidence="5">Prothymosin alpha-A</fullName>
    </submittedName>
</protein>
<dbReference type="Pfam" id="PF03247">
    <property type="entry name" value="Prothymosin"/>
    <property type="match status" value="1"/>
</dbReference>
<evidence type="ECO:0000256" key="2">
    <source>
        <dbReference type="ARBA" id="ARBA00008032"/>
    </source>
</evidence>
<comment type="similarity">
    <text evidence="2">Belongs to the pro/parathymosin family.</text>
</comment>
<reference evidence="5 6" key="1">
    <citation type="submission" date="2018-10" db="EMBL/GenBank/DDBJ databases">
        <title>Genome assembly for a Yunnan-Guizhou Plateau 3E fish, Anabarilius grahami (Regan), and its evolutionary and genetic applications.</title>
        <authorList>
            <person name="Jiang W."/>
        </authorList>
    </citation>
    <scope>NUCLEOTIDE SEQUENCE [LARGE SCALE GENOMIC DNA]</scope>
    <source>
        <strain evidence="5">AG-KIZ</strain>
        <tissue evidence="5">Muscle</tissue>
    </source>
</reference>
<dbReference type="OrthoDB" id="8962891at2759"/>
<evidence type="ECO:0000313" key="5">
    <source>
        <dbReference type="EMBL" id="ROL50367.1"/>
    </source>
</evidence>
<keyword evidence="6" id="KW-1185">Reference proteome</keyword>
<dbReference type="AlphaFoldDB" id="A0A3N0YW10"/>
<evidence type="ECO:0000313" key="6">
    <source>
        <dbReference type="Proteomes" id="UP000281406"/>
    </source>
</evidence>
<evidence type="ECO:0000256" key="3">
    <source>
        <dbReference type="ARBA" id="ARBA00023242"/>
    </source>
</evidence>
<feature type="compositionally biased region" description="Basic and acidic residues" evidence="4">
    <location>
        <begin position="1"/>
        <end position="30"/>
    </location>
</feature>